<dbReference type="EMBL" id="CP028942">
    <property type="protein sequence ID" value="QKM64776.1"/>
    <property type="molecule type" value="Genomic_DNA"/>
</dbReference>
<dbReference type="GO" id="GO:0008758">
    <property type="term" value="F:UDP-2,3-diacylglucosamine hydrolase activity"/>
    <property type="evidence" value="ECO:0007669"/>
    <property type="project" value="UniProtKB-UniRule"/>
</dbReference>
<dbReference type="PANTHER" id="PTHR34990:SF1">
    <property type="entry name" value="UDP-2,3-DIACYLGLUCOSAMINE HYDROLASE"/>
    <property type="match status" value="1"/>
</dbReference>
<dbReference type="CDD" id="cd07398">
    <property type="entry name" value="MPP_YbbF-LpxH"/>
    <property type="match status" value="1"/>
</dbReference>
<proteinExistence type="inferred from homology"/>
<keyword evidence="9 10" id="KW-0464">Manganese</keyword>
<dbReference type="GO" id="GO:0019897">
    <property type="term" value="C:extrinsic component of plasma membrane"/>
    <property type="evidence" value="ECO:0007669"/>
    <property type="project" value="UniProtKB-UniRule"/>
</dbReference>
<dbReference type="InterPro" id="IPR043461">
    <property type="entry name" value="LpxH-like"/>
</dbReference>
<comment type="pathway">
    <text evidence="10">Glycolipid biosynthesis; lipid IV(A) biosynthesis; lipid IV(A) from (3R)-3-hydroxytetradecanoyl-[acyl-carrier-protein] and UDP-N-acetyl-alpha-D-glucosamine: step 4/6.</text>
</comment>
<dbReference type="PANTHER" id="PTHR34990">
    <property type="entry name" value="UDP-2,3-DIACYLGLUCOSAMINE HYDROLASE-RELATED"/>
    <property type="match status" value="1"/>
</dbReference>
<feature type="binding site" evidence="10">
    <location>
        <position position="128"/>
    </location>
    <ligand>
        <name>substrate</name>
    </ligand>
</feature>
<keyword evidence="4 10" id="KW-0441">Lipid A biosynthesis</keyword>
<evidence type="ECO:0000313" key="12">
    <source>
        <dbReference type="EMBL" id="QKM64776.1"/>
    </source>
</evidence>
<dbReference type="GO" id="GO:0030145">
    <property type="term" value="F:manganese ion binding"/>
    <property type="evidence" value="ECO:0007669"/>
    <property type="project" value="UniProtKB-UniRule"/>
</dbReference>
<evidence type="ECO:0000256" key="9">
    <source>
        <dbReference type="ARBA" id="ARBA00023211"/>
    </source>
</evidence>
<evidence type="ECO:0000256" key="8">
    <source>
        <dbReference type="ARBA" id="ARBA00023136"/>
    </source>
</evidence>
<comment type="catalytic activity">
    <reaction evidence="10">
        <text>UDP-2-N,3-O-bis[(3R)-3-hydroxytetradecanoyl]-alpha-D-glucosamine + H2O = 2-N,3-O-bis[(3R)-3-hydroxytetradecanoyl]-alpha-D-glucosaminyl 1-phosphate + UMP + 2 H(+)</text>
        <dbReference type="Rhea" id="RHEA:25213"/>
        <dbReference type="ChEBI" id="CHEBI:15377"/>
        <dbReference type="ChEBI" id="CHEBI:15378"/>
        <dbReference type="ChEBI" id="CHEBI:57865"/>
        <dbReference type="ChEBI" id="CHEBI:57957"/>
        <dbReference type="ChEBI" id="CHEBI:78847"/>
        <dbReference type="EC" id="3.6.1.54"/>
    </reaction>
</comment>
<keyword evidence="13" id="KW-1185">Reference proteome</keyword>
<dbReference type="SUPFAM" id="SSF56300">
    <property type="entry name" value="Metallo-dependent phosphatases"/>
    <property type="match status" value="1"/>
</dbReference>
<dbReference type="InterPro" id="IPR004843">
    <property type="entry name" value="Calcineurin-like_PHP"/>
</dbReference>
<evidence type="ECO:0000256" key="2">
    <source>
        <dbReference type="ARBA" id="ARBA00022516"/>
    </source>
</evidence>
<comment type="function">
    <text evidence="10">Hydrolyzes the pyrophosphate bond of UDP-2,3-diacylglucosamine to yield 2,3-diacylglucosamine 1-phosphate (lipid X) and UMP by catalyzing the attack of water at the alpha-P atom. Involved in the biosynthesis of lipid A, a phosphorylated glycolipid that anchors the lipopolysaccharide to the outer membrane of the cell.</text>
</comment>
<reference evidence="12 13" key="1">
    <citation type="submission" date="2018-04" db="EMBL/GenBank/DDBJ databases">
        <title>Polynucleobacter sp. UH21B genome.</title>
        <authorList>
            <person name="Hahn M.W."/>
        </authorList>
    </citation>
    <scope>NUCLEOTIDE SEQUENCE [LARGE SCALE GENOMIC DNA]</scope>
    <source>
        <strain evidence="12 13">MWH-UH21B</strain>
    </source>
</reference>
<dbReference type="RefSeq" id="WP_173955814.1">
    <property type="nucleotide sequence ID" value="NZ_CP028942.1"/>
</dbReference>
<feature type="binding site" evidence="10">
    <location>
        <position position="210"/>
    </location>
    <ligand>
        <name>Mn(2+)</name>
        <dbReference type="ChEBI" id="CHEBI:29035"/>
        <label>1</label>
    </ligand>
</feature>
<accession>A0A6M9Q3J3</accession>
<dbReference type="HAMAP" id="MF_00575">
    <property type="entry name" value="LpxH"/>
    <property type="match status" value="1"/>
</dbReference>
<sequence length="262" mass="29407">MIPQHASALLISDLHLTPSMPLTAQRFFDFCEKDASQAEAVFILGDLFEYWVGDDAASHSPFQHEVKQALANLSNKVKTYYIHGNRDFLLGSAFLKKTGMTLLADPSLVEIAGNKYLLAHGDALCTADIGYQIFRGWVRKPWLQKLFLALPITWRRSIANQLRMNSHANYARGAQSSYQQNQIKTDVTKEACAAILREHSGDKLIHGHTHRPSHHQESLGGQSWQRWVLSDWDLDHPEATAPRASALLINAQGVRTIDLIKS</sequence>
<dbReference type="AlphaFoldDB" id="A0A6M9Q3J3"/>
<feature type="binding site" evidence="10">
    <location>
        <position position="85"/>
    </location>
    <ligand>
        <name>Mn(2+)</name>
        <dbReference type="ChEBI" id="CHEBI:29035"/>
        <label>2</label>
    </ligand>
</feature>
<feature type="binding site" evidence="10">
    <location>
        <position position="208"/>
    </location>
    <ligand>
        <name>substrate</name>
    </ligand>
</feature>
<feature type="binding site" evidence="10">
    <location>
        <position position="13"/>
    </location>
    <ligand>
        <name>Mn(2+)</name>
        <dbReference type="ChEBI" id="CHEBI:29035"/>
        <label>1</label>
    </ligand>
</feature>
<dbReference type="Proteomes" id="UP000503312">
    <property type="component" value="Chromosome"/>
</dbReference>
<dbReference type="NCBIfam" id="TIGR01854">
    <property type="entry name" value="lipid_A_lpxH"/>
    <property type="match status" value="1"/>
</dbReference>
<evidence type="ECO:0000256" key="10">
    <source>
        <dbReference type="HAMAP-Rule" id="MF_00575"/>
    </source>
</evidence>
<dbReference type="InterPro" id="IPR010138">
    <property type="entry name" value="UDP-diacylglucosamine_Hdrlase"/>
</dbReference>
<comment type="subcellular location">
    <subcellularLocation>
        <location evidence="10">Cell inner membrane</location>
        <topology evidence="10">Peripheral membrane protein</topology>
        <orientation evidence="10">Cytoplasmic side</orientation>
    </subcellularLocation>
</comment>
<feature type="domain" description="Calcineurin-like phosphoesterase" evidence="11">
    <location>
        <begin position="9"/>
        <end position="212"/>
    </location>
</feature>
<evidence type="ECO:0000256" key="5">
    <source>
        <dbReference type="ARBA" id="ARBA00022723"/>
    </source>
</evidence>
<dbReference type="InterPro" id="IPR029052">
    <property type="entry name" value="Metallo-depent_PP-like"/>
</dbReference>
<evidence type="ECO:0000256" key="6">
    <source>
        <dbReference type="ARBA" id="ARBA00022801"/>
    </source>
</evidence>
<feature type="binding site" evidence="10">
    <location>
        <position position="208"/>
    </location>
    <ligand>
        <name>Mn(2+)</name>
        <dbReference type="ChEBI" id="CHEBI:29035"/>
        <label>2</label>
    </ligand>
</feature>
<evidence type="ECO:0000256" key="4">
    <source>
        <dbReference type="ARBA" id="ARBA00022556"/>
    </source>
</evidence>
<evidence type="ECO:0000259" key="11">
    <source>
        <dbReference type="Pfam" id="PF00149"/>
    </source>
</evidence>
<dbReference type="EC" id="3.6.1.54" evidence="10"/>
<dbReference type="UniPathway" id="UPA00359">
    <property type="reaction ID" value="UER00480"/>
</dbReference>
<evidence type="ECO:0000256" key="3">
    <source>
        <dbReference type="ARBA" id="ARBA00022519"/>
    </source>
</evidence>
<comment type="similarity">
    <text evidence="10">Belongs to the LpxH family.</text>
</comment>
<gene>
    <name evidence="10" type="primary">lpxH</name>
    <name evidence="12" type="ORF">DCO17_05755</name>
</gene>
<dbReference type="GO" id="GO:0005737">
    <property type="term" value="C:cytoplasm"/>
    <property type="evidence" value="ECO:0007669"/>
    <property type="project" value="InterPro"/>
</dbReference>
<feature type="binding site" evidence="10">
    <location>
        <position position="166"/>
    </location>
    <ligand>
        <name>substrate</name>
    </ligand>
</feature>
<feature type="binding site" evidence="10">
    <location>
        <position position="46"/>
    </location>
    <ligand>
        <name>Mn(2+)</name>
        <dbReference type="ChEBI" id="CHEBI:29035"/>
        <label>1</label>
    </ligand>
</feature>
<feature type="binding site" evidence="10">
    <location>
        <begin position="85"/>
        <end position="86"/>
    </location>
    <ligand>
        <name>substrate</name>
    </ligand>
</feature>
<keyword evidence="7 10" id="KW-0443">Lipid metabolism</keyword>
<dbReference type="GO" id="GO:0009245">
    <property type="term" value="P:lipid A biosynthetic process"/>
    <property type="evidence" value="ECO:0007669"/>
    <property type="project" value="UniProtKB-UniRule"/>
</dbReference>
<evidence type="ECO:0000256" key="1">
    <source>
        <dbReference type="ARBA" id="ARBA00022475"/>
    </source>
</evidence>
<evidence type="ECO:0000313" key="13">
    <source>
        <dbReference type="Proteomes" id="UP000503312"/>
    </source>
</evidence>
<keyword evidence="2 10" id="KW-0444">Lipid biosynthesis</keyword>
<evidence type="ECO:0000256" key="7">
    <source>
        <dbReference type="ARBA" id="ARBA00023098"/>
    </source>
</evidence>
<dbReference type="KEGG" id="ptrp:DCO17_05755"/>
<keyword evidence="5 10" id="KW-0479">Metal-binding</keyword>
<keyword evidence="1 10" id="KW-1003">Cell membrane</keyword>
<feature type="binding site" evidence="10">
    <location>
        <position position="46"/>
    </location>
    <ligand>
        <name>Mn(2+)</name>
        <dbReference type="ChEBI" id="CHEBI:29035"/>
        <label>2</label>
    </ligand>
</feature>
<keyword evidence="3 10" id="KW-0997">Cell inner membrane</keyword>
<comment type="caution">
    <text evidence="10">Lacks conserved residue(s) required for the propagation of feature annotation.</text>
</comment>
<protein>
    <recommendedName>
        <fullName evidence="10">UDP-2,3-diacylglucosamine hydrolase</fullName>
        <ecNumber evidence="10">3.6.1.54</ecNumber>
    </recommendedName>
    <alternativeName>
        <fullName evidence="10">UDP-2,3-diacylglucosamine diphosphatase</fullName>
    </alternativeName>
</protein>
<dbReference type="Gene3D" id="3.60.21.10">
    <property type="match status" value="1"/>
</dbReference>
<keyword evidence="6 10" id="KW-0378">Hydrolase</keyword>
<organism evidence="12 13">
    <name type="scientific">Polynucleobacter tropicus</name>
    <dbReference type="NCBI Taxonomy" id="1743174"/>
    <lineage>
        <taxon>Bacteria</taxon>
        <taxon>Pseudomonadati</taxon>
        <taxon>Pseudomonadota</taxon>
        <taxon>Betaproteobacteria</taxon>
        <taxon>Burkholderiales</taxon>
        <taxon>Burkholderiaceae</taxon>
        <taxon>Polynucleobacter</taxon>
    </lineage>
</organism>
<feature type="binding site" evidence="10">
    <location>
        <position position="120"/>
    </location>
    <ligand>
        <name>Mn(2+)</name>
        <dbReference type="ChEBI" id="CHEBI:29035"/>
        <label>2</label>
    </ligand>
</feature>
<feature type="binding site" evidence="10">
    <location>
        <position position="15"/>
    </location>
    <ligand>
        <name>Mn(2+)</name>
        <dbReference type="ChEBI" id="CHEBI:29035"/>
        <label>1</label>
    </ligand>
</feature>
<keyword evidence="8 10" id="KW-0472">Membrane</keyword>
<comment type="cofactor">
    <cofactor evidence="10">
        <name>Mn(2+)</name>
        <dbReference type="ChEBI" id="CHEBI:29035"/>
    </cofactor>
    <text evidence="10">Binds 2 Mn(2+) ions per subunit in a binuclear metal center.</text>
</comment>
<dbReference type="NCBIfam" id="NF003743">
    <property type="entry name" value="PRK05340.1"/>
    <property type="match status" value="1"/>
</dbReference>
<name>A0A6M9Q3J3_9BURK</name>
<dbReference type="Pfam" id="PF00149">
    <property type="entry name" value="Metallophos"/>
    <property type="match status" value="1"/>
</dbReference>